<dbReference type="AlphaFoldDB" id="B3S2R0"/>
<dbReference type="PANTHER" id="PTHR24025">
    <property type="entry name" value="DESMOGLEIN FAMILY MEMBER"/>
    <property type="match status" value="1"/>
</dbReference>
<keyword evidence="6 9" id="KW-1133">Transmembrane helix</keyword>
<evidence type="ECO:0000313" key="11">
    <source>
        <dbReference type="EMBL" id="EDV23464.1"/>
    </source>
</evidence>
<dbReference type="GO" id="GO:0007156">
    <property type="term" value="P:homophilic cell adhesion via plasma membrane adhesion molecules"/>
    <property type="evidence" value="ECO:0007669"/>
    <property type="project" value="InterPro"/>
</dbReference>
<dbReference type="eggNOG" id="KOG1219">
    <property type="taxonomic scope" value="Eukaryota"/>
</dbReference>
<dbReference type="CDD" id="cd11304">
    <property type="entry name" value="Cadherin_repeat"/>
    <property type="match status" value="1"/>
</dbReference>
<dbReference type="EMBL" id="DS985247">
    <property type="protein sequence ID" value="EDV23464.1"/>
    <property type="molecule type" value="Genomic_DNA"/>
</dbReference>
<dbReference type="KEGG" id="tad:TRIADDRAFT_58115"/>
<evidence type="ECO:0000256" key="6">
    <source>
        <dbReference type="ARBA" id="ARBA00022989"/>
    </source>
</evidence>
<accession>B3S2R0</accession>
<keyword evidence="7 9" id="KW-0472">Membrane</keyword>
<dbReference type="InterPro" id="IPR050971">
    <property type="entry name" value="Cadherin-domain_protein"/>
</dbReference>
<dbReference type="GO" id="GO:0005509">
    <property type="term" value="F:calcium ion binding"/>
    <property type="evidence" value="ECO:0007669"/>
    <property type="project" value="UniProtKB-UniRule"/>
</dbReference>
<dbReference type="STRING" id="10228.B3S2R0"/>
<reference evidence="11 12" key="1">
    <citation type="journal article" date="2008" name="Nature">
        <title>The Trichoplax genome and the nature of placozoans.</title>
        <authorList>
            <person name="Srivastava M."/>
            <person name="Begovic E."/>
            <person name="Chapman J."/>
            <person name="Putnam N.H."/>
            <person name="Hellsten U."/>
            <person name="Kawashima T."/>
            <person name="Kuo A."/>
            <person name="Mitros T."/>
            <person name="Salamov A."/>
            <person name="Carpenter M.L."/>
            <person name="Signorovitch A.Y."/>
            <person name="Moreno M.A."/>
            <person name="Kamm K."/>
            <person name="Grimwood J."/>
            <person name="Schmutz J."/>
            <person name="Shapiro H."/>
            <person name="Grigoriev I.V."/>
            <person name="Buss L.W."/>
            <person name="Schierwater B."/>
            <person name="Dellaporta S.L."/>
            <person name="Rokhsar D.S."/>
        </authorList>
    </citation>
    <scope>NUCLEOTIDE SEQUENCE [LARGE SCALE GENOMIC DNA]</scope>
    <source>
        <strain evidence="11 12">Grell-BS-1999</strain>
    </source>
</reference>
<dbReference type="PhylomeDB" id="B3S2R0"/>
<organism evidence="11 12">
    <name type="scientific">Trichoplax adhaerens</name>
    <name type="common">Trichoplax reptans</name>
    <dbReference type="NCBI Taxonomy" id="10228"/>
    <lineage>
        <taxon>Eukaryota</taxon>
        <taxon>Metazoa</taxon>
        <taxon>Placozoa</taxon>
        <taxon>Uniplacotomia</taxon>
        <taxon>Trichoplacea</taxon>
        <taxon>Trichoplacidae</taxon>
        <taxon>Trichoplax</taxon>
    </lineage>
</organism>
<dbReference type="PROSITE" id="PS50268">
    <property type="entry name" value="CADHERIN_2"/>
    <property type="match status" value="1"/>
</dbReference>
<sequence>MSFGQDFAKLITTDADEPYNGPPLTYTIASGNSYGWFRIDPTTGVIRYVKEIPSGGPAIIKLKIRVSDSGKPPQSSEWLMTIYITYDSNALQLSQKYYNVTMKSNTEIGTAVAKIQLSQSNQVSRDNLVYTIIGGSSYYHIFTTDRFGNIVLNQKPIIGVNAYKLLVRTYNRYNKSISGYAFVVVQVNNGALTDHKSSTINIIIATSCVVAALATIAAIYYRKRLKNAFTSRKSRSQPTTSMGPVTQLASTSTTIINNTGTIVKKDNNSFAGNQRCSNTHIVSNPYCQVSLNNNNVRNDIVPVCLGKMDRKENELYATLDDDITITNNNNNTFSINVRQNRSSNLCQR</sequence>
<dbReference type="Gene3D" id="2.60.40.60">
    <property type="entry name" value="Cadherins"/>
    <property type="match status" value="2"/>
</dbReference>
<dbReference type="InterPro" id="IPR002126">
    <property type="entry name" value="Cadherin-like_dom"/>
</dbReference>
<dbReference type="OrthoDB" id="6252479at2759"/>
<evidence type="ECO:0000256" key="2">
    <source>
        <dbReference type="ARBA" id="ARBA00022692"/>
    </source>
</evidence>
<keyword evidence="5" id="KW-0130">Cell adhesion</keyword>
<evidence type="ECO:0000256" key="4">
    <source>
        <dbReference type="ARBA" id="ARBA00022837"/>
    </source>
</evidence>
<comment type="subcellular location">
    <subcellularLocation>
        <location evidence="1">Membrane</location>
    </subcellularLocation>
</comment>
<evidence type="ECO:0000256" key="1">
    <source>
        <dbReference type="ARBA" id="ARBA00004370"/>
    </source>
</evidence>
<dbReference type="InterPro" id="IPR015919">
    <property type="entry name" value="Cadherin-like_sf"/>
</dbReference>
<evidence type="ECO:0000256" key="7">
    <source>
        <dbReference type="ARBA" id="ARBA00023136"/>
    </source>
</evidence>
<keyword evidence="4 8" id="KW-0106">Calcium</keyword>
<gene>
    <name evidence="11" type="ORF">TRIADDRAFT_58115</name>
</gene>
<dbReference type="SUPFAM" id="SSF49313">
    <property type="entry name" value="Cadherin-like"/>
    <property type="match status" value="2"/>
</dbReference>
<proteinExistence type="predicted"/>
<keyword evidence="3" id="KW-0677">Repeat</keyword>
<protein>
    <recommendedName>
        <fullName evidence="10">Cadherin domain-containing protein</fullName>
    </recommendedName>
</protein>
<name>B3S2R0_TRIAD</name>
<dbReference type="SMART" id="SM00112">
    <property type="entry name" value="CA"/>
    <property type="match status" value="1"/>
</dbReference>
<feature type="transmembrane region" description="Helical" evidence="9">
    <location>
        <begin position="202"/>
        <end position="221"/>
    </location>
</feature>
<dbReference type="HOGENOM" id="CLU_797717_0_0_1"/>
<keyword evidence="2 9" id="KW-0812">Transmembrane</keyword>
<dbReference type="Proteomes" id="UP000009022">
    <property type="component" value="Unassembled WGS sequence"/>
</dbReference>
<evidence type="ECO:0000256" key="5">
    <source>
        <dbReference type="ARBA" id="ARBA00022889"/>
    </source>
</evidence>
<dbReference type="GO" id="GO:0016020">
    <property type="term" value="C:membrane"/>
    <property type="evidence" value="ECO:0007669"/>
    <property type="project" value="UniProtKB-SubCell"/>
</dbReference>
<evidence type="ECO:0000259" key="10">
    <source>
        <dbReference type="PROSITE" id="PS50268"/>
    </source>
</evidence>
<evidence type="ECO:0000256" key="8">
    <source>
        <dbReference type="PROSITE-ProRule" id="PRU00043"/>
    </source>
</evidence>
<dbReference type="RefSeq" id="XP_002114374.1">
    <property type="nucleotide sequence ID" value="XM_002114338.1"/>
</dbReference>
<dbReference type="PANTHER" id="PTHR24025:SF23">
    <property type="entry name" value="NEURAL-CADHERIN"/>
    <property type="match status" value="1"/>
</dbReference>
<dbReference type="InParanoid" id="B3S2R0"/>
<feature type="domain" description="Cadherin" evidence="10">
    <location>
        <begin position="4"/>
        <end position="97"/>
    </location>
</feature>
<evidence type="ECO:0000256" key="9">
    <source>
        <dbReference type="SAM" id="Phobius"/>
    </source>
</evidence>
<keyword evidence="12" id="KW-1185">Reference proteome</keyword>
<dbReference type="CTD" id="6755261"/>
<evidence type="ECO:0000256" key="3">
    <source>
        <dbReference type="ARBA" id="ARBA00022737"/>
    </source>
</evidence>
<evidence type="ECO:0000313" key="12">
    <source>
        <dbReference type="Proteomes" id="UP000009022"/>
    </source>
</evidence>
<dbReference type="Pfam" id="PF00028">
    <property type="entry name" value="Cadherin"/>
    <property type="match status" value="1"/>
</dbReference>
<dbReference type="GeneID" id="6755261"/>